<dbReference type="AlphaFoldDB" id="A0A100YVV1"/>
<keyword evidence="2" id="KW-1185">Reference proteome</keyword>
<comment type="caution">
    <text evidence="1">The sequence shown here is derived from an EMBL/GenBank/DDBJ whole genome shotgun (WGS) entry which is preliminary data.</text>
</comment>
<gene>
    <name evidence="1" type="ORF">AUL39_06520</name>
</gene>
<dbReference type="STRING" id="1299998.AUL39_06520"/>
<organism evidence="1 2">
    <name type="scientific">Tractidigestivibacter scatoligenes</name>
    <name type="common">Olsenella scatoligenes</name>
    <dbReference type="NCBI Taxonomy" id="1299998"/>
    <lineage>
        <taxon>Bacteria</taxon>
        <taxon>Bacillati</taxon>
        <taxon>Actinomycetota</taxon>
        <taxon>Coriobacteriia</taxon>
        <taxon>Coriobacteriales</taxon>
        <taxon>Atopobiaceae</taxon>
        <taxon>Tractidigestivibacter</taxon>
    </lineage>
</organism>
<protein>
    <submittedName>
        <fullName evidence="1">Uncharacterized protein</fullName>
    </submittedName>
</protein>
<evidence type="ECO:0000313" key="2">
    <source>
        <dbReference type="Proteomes" id="UP000054078"/>
    </source>
</evidence>
<sequence>MLWEYARLDDETRIACSATRSDGTVRVVVERPRDGGLDSADCLLPQCRWKDVDGFSTAELAFLADFLHNNAPLIFDIAERHAEERNIA</sequence>
<dbReference type="Proteomes" id="UP000054078">
    <property type="component" value="Unassembled WGS sequence"/>
</dbReference>
<proteinExistence type="predicted"/>
<dbReference type="RefSeq" id="WP_059054774.1">
    <property type="nucleotide sequence ID" value="NZ_LOJF01000009.1"/>
</dbReference>
<name>A0A100YVV1_TRASO</name>
<evidence type="ECO:0000313" key="1">
    <source>
        <dbReference type="EMBL" id="KUH58625.1"/>
    </source>
</evidence>
<dbReference type="EMBL" id="LOJF01000009">
    <property type="protein sequence ID" value="KUH58625.1"/>
    <property type="molecule type" value="Genomic_DNA"/>
</dbReference>
<dbReference type="OrthoDB" id="9809915at2"/>
<accession>A0A100YVV1</accession>
<reference evidence="1 2" key="1">
    <citation type="submission" date="2015-12" db="EMBL/GenBank/DDBJ databases">
        <title>Draft Genome Sequence of Olsenella scatoligenes SK9K4T; a Producer of 3-Methylindole- (skatole) and 4-Methylphenol- (p-cresol) Isolated from Pig Feces.</title>
        <authorList>
            <person name="Li X."/>
            <person name="Borg B."/>
            <person name="Canibe N."/>
        </authorList>
    </citation>
    <scope>NUCLEOTIDE SEQUENCE [LARGE SCALE GENOMIC DNA]</scope>
    <source>
        <strain evidence="1 2">SK9K4</strain>
    </source>
</reference>